<dbReference type="InterPro" id="IPR027417">
    <property type="entry name" value="P-loop_NTPase"/>
</dbReference>
<sequence length="298" mass="31990">MPDVRRGRAASERLSFAVPRLPEDTDAWLHVVSGPSDTAVARGALDLAGRFLAGSQRVLIIDGGPRLRLHARFAGEARWGVIECLTGELPVLGLVQETGQPNLYMLTHGLPASRTHWAGLGRLLEEARPHFARTVLALDADAPAAIGDALAGWHLEGWWAGGARAGRRAVKMADRLAIHLCDLDLTATPEARLEALDARLGGRESAATLSDEAVVQERLDALTRDAVDQALTAGPGEGATVTPPGAQAIPPPPVVLECDLQVRERLRFLLWMRRIQSDELRAEIARPARVAPPGPARP</sequence>
<dbReference type="Proteomes" id="UP000319771">
    <property type="component" value="Unassembled WGS sequence"/>
</dbReference>
<gene>
    <name evidence="1" type="ORF">E6K81_10705</name>
</gene>
<keyword evidence="1" id="KW-0808">Transferase</keyword>
<dbReference type="Gene3D" id="3.40.50.300">
    <property type="entry name" value="P-loop containing nucleotide triphosphate hydrolases"/>
    <property type="match status" value="1"/>
</dbReference>
<dbReference type="GO" id="GO:0016301">
    <property type="term" value="F:kinase activity"/>
    <property type="evidence" value="ECO:0007669"/>
    <property type="project" value="UniProtKB-KW"/>
</dbReference>
<accession>A0A538U5L1</accession>
<dbReference type="SUPFAM" id="SSF52540">
    <property type="entry name" value="P-loop containing nucleoside triphosphate hydrolases"/>
    <property type="match status" value="1"/>
</dbReference>
<dbReference type="EMBL" id="VBPB01000180">
    <property type="protein sequence ID" value="TMQ71188.1"/>
    <property type="molecule type" value="Genomic_DNA"/>
</dbReference>
<organism evidence="1 2">
    <name type="scientific">Eiseniibacteriota bacterium</name>
    <dbReference type="NCBI Taxonomy" id="2212470"/>
    <lineage>
        <taxon>Bacteria</taxon>
        <taxon>Candidatus Eiseniibacteriota</taxon>
    </lineage>
</organism>
<evidence type="ECO:0000313" key="2">
    <source>
        <dbReference type="Proteomes" id="UP000319771"/>
    </source>
</evidence>
<comment type="caution">
    <text evidence="1">The sequence shown here is derived from an EMBL/GenBank/DDBJ whole genome shotgun (WGS) entry which is preliminary data.</text>
</comment>
<name>A0A538U5L1_UNCEI</name>
<keyword evidence="1" id="KW-0418">Kinase</keyword>
<proteinExistence type="predicted"/>
<protein>
    <submittedName>
        <fullName evidence="1">CpsD/CapB family tyrosine-protein kinase</fullName>
    </submittedName>
</protein>
<reference evidence="1 2" key="1">
    <citation type="journal article" date="2019" name="Nat. Microbiol.">
        <title>Mediterranean grassland soil C-N compound turnover is dependent on rainfall and depth, and is mediated by genomically divergent microorganisms.</title>
        <authorList>
            <person name="Diamond S."/>
            <person name="Andeer P.F."/>
            <person name="Li Z."/>
            <person name="Crits-Christoph A."/>
            <person name="Burstein D."/>
            <person name="Anantharaman K."/>
            <person name="Lane K.R."/>
            <person name="Thomas B.C."/>
            <person name="Pan C."/>
            <person name="Northen T.R."/>
            <person name="Banfield J.F."/>
        </authorList>
    </citation>
    <scope>NUCLEOTIDE SEQUENCE [LARGE SCALE GENOMIC DNA]</scope>
    <source>
        <strain evidence="1">WS_11</strain>
    </source>
</reference>
<dbReference type="AlphaFoldDB" id="A0A538U5L1"/>
<evidence type="ECO:0000313" key="1">
    <source>
        <dbReference type="EMBL" id="TMQ71188.1"/>
    </source>
</evidence>